<gene>
    <name evidence="3" type="ORF">GQ607_001467</name>
</gene>
<protein>
    <recommendedName>
        <fullName evidence="2">Protein kinase domain-containing protein</fullName>
    </recommendedName>
</protein>
<dbReference type="GO" id="GO:0004672">
    <property type="term" value="F:protein kinase activity"/>
    <property type="evidence" value="ECO:0007669"/>
    <property type="project" value="InterPro"/>
</dbReference>
<name>A0A8H3WQI4_9PEZI</name>
<dbReference type="PANTHER" id="PTHR38166">
    <property type="entry name" value="C2H2-TYPE DOMAIN-CONTAINING PROTEIN-RELATED"/>
    <property type="match status" value="1"/>
</dbReference>
<sequence>MNIAIANHGSNTEASWGPPPHAHGSGDDETPPLRDQLEAAMCTTLPLGAADPARSFLPDDELHRLVTPASALRTLRECAPGHPEEIRSIFAQTIFKKSPALIKNFAILVLIGRADAIFKFMDLSISDGDLPLEPTVEGGTLVRSQSTNKVFDLALAGLGCDEVVAFEEMQWRVCVPVMDELGAEDKPRQLHPKTILPFIWDGPVAPMIQQGGYSRVYQVNIHPAHHHFGASENHTRFAVKQLTSPSDTAFSREVSALKSFSDAPNIIKLLTAFKHGPIPYLILPWADTDLHSLWARTDAPAEQQEQQTILAAKQMLGVAEALKAIHYCRVKNRNANRAPGTAVQGYHADLKPENILVMDGRWTLSDFGLSSARPPADGGAADRPLGCSPTFDGQKADIWSLGCVMSVAATWMALGRKGVRSFRAKRAVLGNGASGEDGKVDDSFFEARKRGKGNELRVKPAVTHWIDKLRQSPTASPYIHDLLDLVKNDMLEVDSNKRIDSDQLVGRLREMHRKCSDEPEYARPDPRAPKRAAVLKITDHTEAPRSISVNMCQLPSPSTYRYSTHGTWPMDSRQPAAHHINPGPNGRSSTWTYTAPEQPFGDPSLRLGSDLALADPVSHTIPMVSPRSPRRKRRRDVGLTSPAQSKRLKPVSPRSSTEKSSGELFACPYFKHDQEKYGTKEWNSCGGPGWEIHRLKEHLKRNHRVTGHRCNCCLQLFSTLKELSKHQRSDVRCLRRDDDAGDDSLDDTQWGKIQERNRGMEGATKWAEIYRTIFPLDDVPSPYRDEQPSGLTRADFCSEFRNFIAAQFPGPMSAQEQRRMLHWVTEFETHRSLTQSSTASGVPSLVVDECDSRCDTTITASSFESPIFTDVPSPSLFGCGVGEDVGFGVSPCAPGMPQPLSFGHDFPLFPQSPHVEMGASWQAPSFPPVPGLAAFDGSGIFPDGTSDSAMM</sequence>
<dbReference type="Gene3D" id="1.10.510.10">
    <property type="entry name" value="Transferase(Phosphotransferase) domain 1"/>
    <property type="match status" value="1"/>
</dbReference>
<feature type="domain" description="Protein kinase" evidence="2">
    <location>
        <begin position="202"/>
        <end position="515"/>
    </location>
</feature>
<keyword evidence="4" id="KW-1185">Reference proteome</keyword>
<dbReference type="CDD" id="cd00180">
    <property type="entry name" value="PKc"/>
    <property type="match status" value="1"/>
</dbReference>
<dbReference type="Proteomes" id="UP000434172">
    <property type="component" value="Unassembled WGS sequence"/>
</dbReference>
<dbReference type="PROSITE" id="PS50011">
    <property type="entry name" value="PROTEIN_KINASE_DOM"/>
    <property type="match status" value="1"/>
</dbReference>
<dbReference type="EMBL" id="WOWK01000004">
    <property type="protein sequence ID" value="KAF0331159.1"/>
    <property type="molecule type" value="Genomic_DNA"/>
</dbReference>
<proteinExistence type="predicted"/>
<feature type="region of interest" description="Disordered" evidence="1">
    <location>
        <begin position="618"/>
        <end position="660"/>
    </location>
</feature>
<dbReference type="InterPro" id="IPR011009">
    <property type="entry name" value="Kinase-like_dom_sf"/>
</dbReference>
<dbReference type="InterPro" id="IPR000719">
    <property type="entry name" value="Prot_kinase_dom"/>
</dbReference>
<evidence type="ECO:0000259" key="2">
    <source>
        <dbReference type="PROSITE" id="PS50011"/>
    </source>
</evidence>
<feature type="region of interest" description="Disordered" evidence="1">
    <location>
        <begin position="1"/>
        <end position="33"/>
    </location>
</feature>
<dbReference type="SMART" id="SM00220">
    <property type="entry name" value="S_TKc"/>
    <property type="match status" value="1"/>
</dbReference>
<dbReference type="GO" id="GO:0005524">
    <property type="term" value="F:ATP binding"/>
    <property type="evidence" value="ECO:0007669"/>
    <property type="project" value="InterPro"/>
</dbReference>
<evidence type="ECO:0000256" key="1">
    <source>
        <dbReference type="SAM" id="MobiDB-lite"/>
    </source>
</evidence>
<dbReference type="PANTHER" id="PTHR38166:SF1">
    <property type="entry name" value="C2H2-TYPE DOMAIN-CONTAINING PROTEIN"/>
    <property type="match status" value="1"/>
</dbReference>
<evidence type="ECO:0000313" key="3">
    <source>
        <dbReference type="EMBL" id="KAF0331159.1"/>
    </source>
</evidence>
<dbReference type="SUPFAM" id="SSF56112">
    <property type="entry name" value="Protein kinase-like (PK-like)"/>
    <property type="match status" value="1"/>
</dbReference>
<accession>A0A8H3WQI4</accession>
<dbReference type="AlphaFoldDB" id="A0A8H3WQI4"/>
<comment type="caution">
    <text evidence="3">The sequence shown here is derived from an EMBL/GenBank/DDBJ whole genome shotgun (WGS) entry which is preliminary data.</text>
</comment>
<dbReference type="Pfam" id="PF00069">
    <property type="entry name" value="Pkinase"/>
    <property type="match status" value="1"/>
</dbReference>
<evidence type="ECO:0000313" key="4">
    <source>
        <dbReference type="Proteomes" id="UP000434172"/>
    </source>
</evidence>
<organism evidence="3 4">
    <name type="scientific">Colletotrichum asianum</name>
    <dbReference type="NCBI Taxonomy" id="702518"/>
    <lineage>
        <taxon>Eukaryota</taxon>
        <taxon>Fungi</taxon>
        <taxon>Dikarya</taxon>
        <taxon>Ascomycota</taxon>
        <taxon>Pezizomycotina</taxon>
        <taxon>Sordariomycetes</taxon>
        <taxon>Hypocreomycetidae</taxon>
        <taxon>Glomerellales</taxon>
        <taxon>Glomerellaceae</taxon>
        <taxon>Colletotrichum</taxon>
        <taxon>Colletotrichum gloeosporioides species complex</taxon>
    </lineage>
</organism>
<dbReference type="OrthoDB" id="1046782at2759"/>
<reference evidence="3 4" key="1">
    <citation type="submission" date="2019-12" db="EMBL/GenBank/DDBJ databases">
        <title>A genome sequence resource for the geographically widespread anthracnose pathogen Colletotrichum asianum.</title>
        <authorList>
            <person name="Meng Y."/>
        </authorList>
    </citation>
    <scope>NUCLEOTIDE SEQUENCE [LARGE SCALE GENOMIC DNA]</scope>
    <source>
        <strain evidence="3 4">ICMP 18580</strain>
    </source>
</reference>